<feature type="compositionally biased region" description="Basic and acidic residues" evidence="1">
    <location>
        <begin position="137"/>
        <end position="151"/>
    </location>
</feature>
<reference evidence="2" key="1">
    <citation type="journal article" date="2023" name="G3 (Bethesda)">
        <title>Whole genome assembly and annotation of the endangered Caribbean coral Acropora cervicornis.</title>
        <authorList>
            <person name="Selwyn J.D."/>
            <person name="Vollmer S.V."/>
        </authorList>
    </citation>
    <scope>NUCLEOTIDE SEQUENCE</scope>
    <source>
        <strain evidence="2">K2</strain>
    </source>
</reference>
<gene>
    <name evidence="2" type="ORF">P5673_004967</name>
</gene>
<feature type="compositionally biased region" description="Basic and acidic residues" evidence="1">
    <location>
        <begin position="164"/>
        <end position="180"/>
    </location>
</feature>
<protein>
    <submittedName>
        <fullName evidence="2">Corepressor interacting with RBPJ 1</fullName>
    </submittedName>
</protein>
<reference evidence="2" key="2">
    <citation type="journal article" date="2023" name="Science">
        <title>Genomic signatures of disease resistance in endangered staghorn corals.</title>
        <authorList>
            <person name="Vollmer S.V."/>
            <person name="Selwyn J.D."/>
            <person name="Despard B.A."/>
            <person name="Roesel C.L."/>
        </authorList>
    </citation>
    <scope>NUCLEOTIDE SEQUENCE</scope>
    <source>
        <strain evidence="2">K2</strain>
    </source>
</reference>
<proteinExistence type="predicted"/>
<dbReference type="EMBL" id="JARQWQ010000008">
    <property type="protein sequence ID" value="KAK2570196.1"/>
    <property type="molecule type" value="Genomic_DNA"/>
</dbReference>
<name>A0AAD9VD84_ACRCE</name>
<dbReference type="Proteomes" id="UP001249851">
    <property type="component" value="Unassembled WGS sequence"/>
</dbReference>
<evidence type="ECO:0000256" key="1">
    <source>
        <dbReference type="SAM" id="MobiDB-lite"/>
    </source>
</evidence>
<feature type="region of interest" description="Disordered" evidence="1">
    <location>
        <begin position="91"/>
        <end position="245"/>
    </location>
</feature>
<feature type="compositionally biased region" description="Basic and acidic residues" evidence="1">
    <location>
        <begin position="202"/>
        <end position="234"/>
    </location>
</feature>
<feature type="compositionally biased region" description="Polar residues" evidence="1">
    <location>
        <begin position="188"/>
        <end position="198"/>
    </location>
</feature>
<organism evidence="2 3">
    <name type="scientific">Acropora cervicornis</name>
    <name type="common">Staghorn coral</name>
    <dbReference type="NCBI Taxonomy" id="6130"/>
    <lineage>
        <taxon>Eukaryota</taxon>
        <taxon>Metazoa</taxon>
        <taxon>Cnidaria</taxon>
        <taxon>Anthozoa</taxon>
        <taxon>Hexacorallia</taxon>
        <taxon>Scleractinia</taxon>
        <taxon>Astrocoeniina</taxon>
        <taxon>Acroporidae</taxon>
        <taxon>Acropora</taxon>
    </lineage>
</organism>
<evidence type="ECO:0000313" key="2">
    <source>
        <dbReference type="EMBL" id="KAK2570196.1"/>
    </source>
</evidence>
<keyword evidence="3" id="KW-1185">Reference proteome</keyword>
<feature type="compositionally biased region" description="Basic and acidic residues" evidence="1">
    <location>
        <begin position="101"/>
        <end position="115"/>
    </location>
</feature>
<comment type="caution">
    <text evidence="2">The sequence shown here is derived from an EMBL/GenBank/DDBJ whole genome shotgun (WGS) entry which is preliminary data.</text>
</comment>
<sequence length="245" mass="27969">MGVILVQIEEEEGEVRFEWQRGAPREAYAKSLGIEARDQPFGIACPLFNKSKNASVDPSLMTDIADPMRLLKDMQTEGLTLKQNVLGRVFDPKDPNQVMAKKLDRLEREEVEAKSGHKKHKKKKRKRSSSVGNRTNHLKDSDSSDSEARESKKSKKKTKSRKSGKADESKSESSDEETHGTRRGKPTQRASGKSQAPGYSSYKDRHRDYHDSMLQSRRDEKKPRYIDGDIDSAKRCRHSSHKERE</sequence>
<evidence type="ECO:0000313" key="3">
    <source>
        <dbReference type="Proteomes" id="UP001249851"/>
    </source>
</evidence>
<accession>A0AAD9VD84</accession>
<feature type="compositionally biased region" description="Basic residues" evidence="1">
    <location>
        <begin position="152"/>
        <end position="163"/>
    </location>
</feature>
<feature type="compositionally biased region" description="Basic residues" evidence="1">
    <location>
        <begin position="116"/>
        <end position="128"/>
    </location>
</feature>
<feature type="compositionally biased region" description="Basic residues" evidence="1">
    <location>
        <begin position="235"/>
        <end position="245"/>
    </location>
</feature>
<dbReference type="AlphaFoldDB" id="A0AAD9VD84"/>